<keyword evidence="2" id="KW-0067">ATP-binding</keyword>
<proteinExistence type="predicted"/>
<comment type="caution">
    <text evidence="4">The sequence shown here is derived from an EMBL/GenBank/DDBJ whole genome shotgun (WGS) entry which is preliminary data.</text>
</comment>
<dbReference type="Gene3D" id="3.40.50.300">
    <property type="entry name" value="P-loop containing nucleotide triphosphate hydrolases"/>
    <property type="match status" value="1"/>
</dbReference>
<reference evidence="4 5" key="1">
    <citation type="submission" date="2020-12" db="EMBL/GenBank/DDBJ databases">
        <title>Chryseobacterium endoalhailicus sp. nov., isolated from seed of leguminous plant.</title>
        <authorList>
            <person name="Zhang X."/>
        </authorList>
    </citation>
    <scope>NUCLEOTIDE SEQUENCE [LARGE SCALE GENOMIC DNA]</scope>
    <source>
        <strain evidence="4 5">L7</strain>
    </source>
</reference>
<evidence type="ECO:0000259" key="3">
    <source>
        <dbReference type="Pfam" id="PF06414"/>
    </source>
</evidence>
<dbReference type="SUPFAM" id="SSF52540">
    <property type="entry name" value="P-loop containing nucleoside triphosphate hydrolases"/>
    <property type="match status" value="1"/>
</dbReference>
<evidence type="ECO:0000313" key="5">
    <source>
        <dbReference type="Proteomes" id="UP000661696"/>
    </source>
</evidence>
<dbReference type="Proteomes" id="UP000661696">
    <property type="component" value="Unassembled WGS sequence"/>
</dbReference>
<gene>
    <name evidence="4" type="ORF">JET18_03635</name>
</gene>
<dbReference type="InterPro" id="IPR027417">
    <property type="entry name" value="P-loop_NTPase"/>
</dbReference>
<feature type="domain" description="Zeta toxin" evidence="3">
    <location>
        <begin position="108"/>
        <end position="198"/>
    </location>
</feature>
<organism evidence="4 5">
    <name type="scientific">Chryseobacterium endalhagicum</name>
    <dbReference type="NCBI Taxonomy" id="2797638"/>
    <lineage>
        <taxon>Bacteria</taxon>
        <taxon>Pseudomonadati</taxon>
        <taxon>Bacteroidota</taxon>
        <taxon>Flavobacteriia</taxon>
        <taxon>Flavobacteriales</taxon>
        <taxon>Weeksellaceae</taxon>
        <taxon>Chryseobacterium group</taxon>
        <taxon>Chryseobacterium</taxon>
    </lineage>
</organism>
<evidence type="ECO:0000256" key="1">
    <source>
        <dbReference type="ARBA" id="ARBA00022741"/>
    </source>
</evidence>
<dbReference type="Pfam" id="PF06414">
    <property type="entry name" value="Zeta_toxin"/>
    <property type="match status" value="1"/>
</dbReference>
<sequence length="246" mass="28471">MSKVKRLRIFAGPNGSGKSTLFEAFQQKNYKPGIFINSDVVEKEILEKGFLDLLPYGLELTQDDLIDFYQSPNAKTLLEKSQVTGHTIDIEIKENIIVDKSRDTHSYEAALITSFIRENLLKKGISYTFETVMSHPSKLDEIVEAQKYGYKIYLYFICLEEATLNISRVNDRIRKGGHKVDPEKIKTRYLNTLQNLYPALKLVDRAYLFDNSDEMLMIAEIESGELTLNVDQEFFPNWFIEYVINK</sequence>
<accession>A0ABS1QDF9</accession>
<dbReference type="EMBL" id="JAELVM010000001">
    <property type="protein sequence ID" value="MBL1219913.1"/>
    <property type="molecule type" value="Genomic_DNA"/>
</dbReference>
<keyword evidence="5" id="KW-1185">Reference proteome</keyword>
<keyword evidence="1" id="KW-0547">Nucleotide-binding</keyword>
<evidence type="ECO:0000313" key="4">
    <source>
        <dbReference type="EMBL" id="MBL1219913.1"/>
    </source>
</evidence>
<evidence type="ECO:0000256" key="2">
    <source>
        <dbReference type="ARBA" id="ARBA00022840"/>
    </source>
</evidence>
<name>A0ABS1QDF9_9FLAO</name>
<dbReference type="PANTHER" id="PTHR39206:SF1">
    <property type="entry name" value="SLL8004 PROTEIN"/>
    <property type="match status" value="1"/>
</dbReference>
<dbReference type="InterPro" id="IPR010488">
    <property type="entry name" value="Zeta_toxin_domain"/>
</dbReference>
<protein>
    <submittedName>
        <fullName evidence="4">Zeta toxin family protein</fullName>
    </submittedName>
</protein>
<dbReference type="PANTHER" id="PTHR39206">
    <property type="entry name" value="SLL8004 PROTEIN"/>
    <property type="match status" value="1"/>
</dbReference>
<dbReference type="RefSeq" id="WP_202089250.1">
    <property type="nucleotide sequence ID" value="NZ_JAELVM010000001.1"/>
</dbReference>